<keyword evidence="4" id="KW-1185">Reference proteome</keyword>
<organism evidence="3 4">
    <name type="scientific">Nocardioides potassii</name>
    <dbReference type="NCBI Taxonomy" id="2911371"/>
    <lineage>
        <taxon>Bacteria</taxon>
        <taxon>Bacillati</taxon>
        <taxon>Actinomycetota</taxon>
        <taxon>Actinomycetes</taxon>
        <taxon>Propionibacteriales</taxon>
        <taxon>Nocardioidaceae</taxon>
        <taxon>Nocardioides</taxon>
    </lineage>
</organism>
<dbReference type="EMBL" id="JAKJHZ010000009">
    <property type="protein sequence ID" value="MCF6378759.1"/>
    <property type="molecule type" value="Genomic_DNA"/>
</dbReference>
<dbReference type="InterPro" id="IPR039448">
    <property type="entry name" value="Beta_helix"/>
</dbReference>
<feature type="domain" description="Right handed beta helix" evidence="2">
    <location>
        <begin position="102"/>
        <end position="223"/>
    </location>
</feature>
<proteinExistence type="predicted"/>
<accession>A0ABS9HE29</accession>
<comment type="caution">
    <text evidence="3">The sequence shown here is derived from an EMBL/GenBank/DDBJ whole genome shotgun (WGS) entry which is preliminary data.</text>
</comment>
<dbReference type="Proteomes" id="UP001201161">
    <property type="component" value="Unassembled WGS sequence"/>
</dbReference>
<evidence type="ECO:0000259" key="2">
    <source>
        <dbReference type="Pfam" id="PF13229"/>
    </source>
</evidence>
<dbReference type="RefSeq" id="WP_236402830.1">
    <property type="nucleotide sequence ID" value="NZ_JAKJHZ010000009.1"/>
</dbReference>
<dbReference type="InterPro" id="IPR011050">
    <property type="entry name" value="Pectin_lyase_fold/virulence"/>
</dbReference>
<evidence type="ECO:0000256" key="1">
    <source>
        <dbReference type="SAM" id="SignalP"/>
    </source>
</evidence>
<feature type="chain" id="PRO_5045955513" evidence="1">
    <location>
        <begin position="20"/>
        <end position="387"/>
    </location>
</feature>
<keyword evidence="1" id="KW-0732">Signal</keyword>
<dbReference type="SUPFAM" id="SSF51126">
    <property type="entry name" value="Pectin lyase-like"/>
    <property type="match status" value="1"/>
</dbReference>
<feature type="signal peptide" evidence="1">
    <location>
        <begin position="1"/>
        <end position="19"/>
    </location>
</feature>
<dbReference type="Gene3D" id="2.160.20.10">
    <property type="entry name" value="Single-stranded right-handed beta-helix, Pectin lyase-like"/>
    <property type="match status" value="1"/>
</dbReference>
<dbReference type="Pfam" id="PF13229">
    <property type="entry name" value="Beta_helix"/>
    <property type="match status" value="1"/>
</dbReference>
<sequence length="387" mass="41048">MRSLLLAPVLVLTSGLLVAAPASSSYDVRAGAHAQAPRTWRVGPGRELEVPSAAAAVARDGDTVLIDPGTYRGDVATWTQDDLTLRGDGGRAHVRADGRDAQGKAIWVIAGDRTTVDRIELSGASVPDRNGAGIRQEGTDLTVTRSWFHDNENGILTGADAGSDVVIRRSRFFRNGFGDGYSHNLYVGAVRSLTVTGSWFAEADTGHELKSRAARNTLVGNRFADGEATASYSIDLPDGGLSLVAGNVVVQGPRSENPALVSYGAEGLSNPSRTLWVVNNTFVNRRTSGTFVALAAGSSAHLRNNLLVGPGDLTSGPADARADRRVGLDGFVAPGRDDFRLTSSSPALDRGVRVPRRWRARWQYVAPAGQVRRPTSGRVDLGAFELP</sequence>
<evidence type="ECO:0000313" key="4">
    <source>
        <dbReference type="Proteomes" id="UP001201161"/>
    </source>
</evidence>
<reference evidence="3 4" key="1">
    <citation type="submission" date="2022-01" db="EMBL/GenBank/DDBJ databases">
        <title>Nocardioides sp. nov., an actinomycete isolated from mining soil.</title>
        <authorList>
            <person name="Liu L."/>
        </authorList>
    </citation>
    <scope>NUCLEOTIDE SEQUENCE [LARGE SCALE GENOMIC DNA]</scope>
    <source>
        <strain evidence="3 4">KLBMP 9356</strain>
    </source>
</reference>
<protein>
    <submittedName>
        <fullName evidence="3">Right-handed parallel beta-helix repeat-containing protein</fullName>
    </submittedName>
</protein>
<evidence type="ECO:0000313" key="3">
    <source>
        <dbReference type="EMBL" id="MCF6378759.1"/>
    </source>
</evidence>
<gene>
    <name evidence="3" type="ORF">L2K70_14185</name>
</gene>
<dbReference type="InterPro" id="IPR012334">
    <property type="entry name" value="Pectin_lyas_fold"/>
</dbReference>
<name>A0ABS9HE29_9ACTN</name>